<dbReference type="AlphaFoldDB" id="W3TXU9"/>
<dbReference type="EMBL" id="AZZX01000009">
    <property type="protein sequence ID" value="ETS16260.1"/>
    <property type="molecule type" value="Genomic_DNA"/>
</dbReference>
<reference evidence="1 2" key="1">
    <citation type="submission" date="2013-12" db="EMBL/GenBank/DDBJ databases">
        <title>The Genome Sequence of Bartonella quintana JK 73.</title>
        <authorList>
            <consortium name="The Broad Institute Genomics Platform"/>
            <consortium name="The Broad Institute Genome Sequencing Center for Infectious Disease"/>
            <person name="Feldgarden M."/>
            <person name="Kirby J."/>
            <person name="Birtles R."/>
            <person name="Dasch G."/>
            <person name="Hendrix L."/>
            <person name="Koehler J."/>
            <person name="Kosoy M."/>
            <person name="Young S."/>
            <person name="Zeng Q."/>
            <person name="Gargeya S."/>
            <person name="Fitzgerald M."/>
            <person name="Abouelleil A."/>
            <person name="Alvarado L."/>
            <person name="Chapman S.B."/>
            <person name="Gainer-Dewar J."/>
            <person name="Goldberg J."/>
            <person name="Griggs A."/>
            <person name="Gujja S."/>
            <person name="Hansen M."/>
            <person name="Howarth C."/>
            <person name="Imamovic A."/>
            <person name="Ireland A."/>
            <person name="Larimer J."/>
            <person name="McCowan C."/>
            <person name="Murphy C."/>
            <person name="Pearson M."/>
            <person name="Poon T.W."/>
            <person name="Priest M."/>
            <person name="Roberts A."/>
            <person name="Saif S."/>
            <person name="Shea T."/>
            <person name="Sykes S."/>
            <person name="Wortman J."/>
            <person name="Nusbaum C."/>
            <person name="Birren B."/>
        </authorList>
    </citation>
    <scope>NUCLEOTIDE SEQUENCE [LARGE SCALE GENOMIC DNA]</scope>
    <source>
        <strain evidence="1 2">JK 73</strain>
    </source>
</reference>
<dbReference type="Proteomes" id="UP000018945">
    <property type="component" value="Unassembled WGS sequence"/>
</dbReference>
<gene>
    <name evidence="1" type="ORF">Q649_01223</name>
</gene>
<proteinExistence type="predicted"/>
<sequence>MKYCRMFWMSNWVRIFSDDKDGKQKRVGYEINFNHFFTSIPLLRKLYDTNEELKQIEWETAVLFEGDSSSV</sequence>
<comment type="caution">
    <text evidence="1">The sequence shown here is derived from an EMBL/GenBank/DDBJ whole genome shotgun (WGS) entry which is preliminary data.</text>
</comment>
<evidence type="ECO:0000313" key="2">
    <source>
        <dbReference type="Proteomes" id="UP000018945"/>
    </source>
</evidence>
<organism evidence="1 2">
    <name type="scientific">Bartonella quintana JK 73</name>
    <dbReference type="NCBI Taxonomy" id="1402976"/>
    <lineage>
        <taxon>Bacteria</taxon>
        <taxon>Pseudomonadati</taxon>
        <taxon>Pseudomonadota</taxon>
        <taxon>Alphaproteobacteria</taxon>
        <taxon>Hyphomicrobiales</taxon>
        <taxon>Bartonellaceae</taxon>
        <taxon>Bartonella</taxon>
    </lineage>
</organism>
<name>W3TXU9_BARQI</name>
<evidence type="ECO:0000313" key="1">
    <source>
        <dbReference type="EMBL" id="ETS16260.1"/>
    </source>
</evidence>
<accession>W3TXU9</accession>
<protein>
    <submittedName>
        <fullName evidence="1">Uncharacterized protein</fullName>
    </submittedName>
</protein>
<dbReference type="PATRIC" id="fig|1402976.3.peg.1480"/>
<dbReference type="HOGENOM" id="CLU_2731838_0_0_5"/>